<dbReference type="Gene3D" id="2.160.10.10">
    <property type="entry name" value="Hexapeptide repeat proteins"/>
    <property type="match status" value="1"/>
</dbReference>
<dbReference type="AlphaFoldDB" id="A0A5N0TEF9"/>
<name>A0A5N0TEF9_9GAMM</name>
<dbReference type="PANTHER" id="PTHR13061:SF29">
    <property type="entry name" value="GAMMA CARBONIC ANHYDRASE-LIKE 1, MITOCHONDRIAL-RELATED"/>
    <property type="match status" value="1"/>
</dbReference>
<organism evidence="1 2">
    <name type="scientific">Marinihelvus fidelis</name>
    <dbReference type="NCBI Taxonomy" id="2613842"/>
    <lineage>
        <taxon>Bacteria</taxon>
        <taxon>Pseudomonadati</taxon>
        <taxon>Pseudomonadota</taxon>
        <taxon>Gammaproteobacteria</taxon>
        <taxon>Chromatiales</taxon>
        <taxon>Wenzhouxiangellaceae</taxon>
        <taxon>Marinihelvus</taxon>
    </lineage>
</organism>
<proteinExistence type="predicted"/>
<dbReference type="InterPro" id="IPR050484">
    <property type="entry name" value="Transf_Hexapept/Carb_Anhydrase"/>
</dbReference>
<dbReference type="Proteomes" id="UP000325372">
    <property type="component" value="Unassembled WGS sequence"/>
</dbReference>
<dbReference type="Pfam" id="PF00132">
    <property type="entry name" value="Hexapep"/>
    <property type="match status" value="1"/>
</dbReference>
<accession>A0A5N0TEF9</accession>
<evidence type="ECO:0000313" key="1">
    <source>
        <dbReference type="EMBL" id="KAA9132844.1"/>
    </source>
</evidence>
<dbReference type="InterPro" id="IPR011004">
    <property type="entry name" value="Trimer_LpxA-like_sf"/>
</dbReference>
<sequence length="175" mass="18241">MTTEERLARHLGQSPRVPASAYVAPGATLLGDVVLGEEANIWPGCVIRADINSVRIGDRSNIQDGTVIHLSDDYGVVIGDDVTVGHCAILHACTIGNECLVGMGAVVMDGAVIGEQSIIGARALVTPGTVVPPGSVVVGSPARVSRTLGDEERANIRRWAAKYLVVARAHRDGVS</sequence>
<keyword evidence="2" id="KW-1185">Reference proteome</keyword>
<dbReference type="PANTHER" id="PTHR13061">
    <property type="entry name" value="DYNACTIN SUBUNIT P25"/>
    <property type="match status" value="1"/>
</dbReference>
<gene>
    <name evidence="1" type="ORF">F3N42_06065</name>
</gene>
<comment type="caution">
    <text evidence="1">The sequence shown here is derived from an EMBL/GenBank/DDBJ whole genome shotgun (WGS) entry which is preliminary data.</text>
</comment>
<protein>
    <submittedName>
        <fullName evidence="1">Gamma carbonic anhydrase family protein</fullName>
    </submittedName>
</protein>
<dbReference type="CDD" id="cd04645">
    <property type="entry name" value="LbH_gamma_CA_like"/>
    <property type="match status" value="1"/>
</dbReference>
<dbReference type="InterPro" id="IPR001451">
    <property type="entry name" value="Hexapep"/>
</dbReference>
<reference evidence="1 2" key="1">
    <citation type="submission" date="2019-09" db="EMBL/GenBank/DDBJ databases">
        <title>Wenzhouxiangella sp. Genome sequencing and assembly.</title>
        <authorList>
            <person name="Zhang R."/>
        </authorList>
    </citation>
    <scope>NUCLEOTIDE SEQUENCE [LARGE SCALE GENOMIC DNA]</scope>
    <source>
        <strain evidence="1 2">W260</strain>
    </source>
</reference>
<dbReference type="SUPFAM" id="SSF51161">
    <property type="entry name" value="Trimeric LpxA-like enzymes"/>
    <property type="match status" value="1"/>
</dbReference>
<dbReference type="EMBL" id="VYXP01000003">
    <property type="protein sequence ID" value="KAA9132844.1"/>
    <property type="molecule type" value="Genomic_DNA"/>
</dbReference>
<evidence type="ECO:0000313" key="2">
    <source>
        <dbReference type="Proteomes" id="UP000325372"/>
    </source>
</evidence>
<dbReference type="InterPro" id="IPR047324">
    <property type="entry name" value="LbH_gamma_CA-like"/>
</dbReference>